<dbReference type="Proteomes" id="UP000292052">
    <property type="component" value="Unassembled WGS sequence"/>
</dbReference>
<dbReference type="GO" id="GO:0050909">
    <property type="term" value="P:sensory perception of taste"/>
    <property type="evidence" value="ECO:0007669"/>
    <property type="project" value="InterPro"/>
</dbReference>
<comment type="subcellular location">
    <subcellularLocation>
        <location evidence="1">Cell membrane</location>
        <topology evidence="1">Multi-pass membrane protein</topology>
    </subcellularLocation>
</comment>
<reference evidence="9 10" key="1">
    <citation type="submission" date="2017-03" db="EMBL/GenBank/DDBJ databases">
        <title>Genome of the blue death feigning beetle - Asbolus verrucosus.</title>
        <authorList>
            <person name="Rider S.D."/>
        </authorList>
    </citation>
    <scope>NUCLEOTIDE SEQUENCE [LARGE SCALE GENOMIC DNA]</scope>
    <source>
        <strain evidence="9">Butters</strain>
        <tissue evidence="9">Head and leg muscle</tissue>
    </source>
</reference>
<feature type="transmembrane region" description="Helical" evidence="8">
    <location>
        <begin position="183"/>
        <end position="206"/>
    </location>
</feature>
<evidence type="ECO:0000313" key="9">
    <source>
        <dbReference type="EMBL" id="RZB39235.1"/>
    </source>
</evidence>
<evidence type="ECO:0000313" key="10">
    <source>
        <dbReference type="Proteomes" id="UP000292052"/>
    </source>
</evidence>
<dbReference type="PANTHER" id="PTHR21143:SF104">
    <property type="entry name" value="GUSTATORY RECEPTOR 8A-RELATED"/>
    <property type="match status" value="1"/>
</dbReference>
<protein>
    <submittedName>
        <fullName evidence="9">7tm 7 domain containing protein</fullName>
    </submittedName>
</protein>
<dbReference type="GO" id="GO:0043025">
    <property type="term" value="C:neuronal cell body"/>
    <property type="evidence" value="ECO:0007669"/>
    <property type="project" value="TreeGrafter"/>
</dbReference>
<evidence type="ECO:0000256" key="2">
    <source>
        <dbReference type="ARBA" id="ARBA00022475"/>
    </source>
</evidence>
<evidence type="ECO:0000256" key="4">
    <source>
        <dbReference type="ARBA" id="ARBA00022989"/>
    </source>
</evidence>
<dbReference type="GO" id="GO:0005886">
    <property type="term" value="C:plasma membrane"/>
    <property type="evidence" value="ECO:0007669"/>
    <property type="project" value="UniProtKB-SubCell"/>
</dbReference>
<dbReference type="GO" id="GO:0030424">
    <property type="term" value="C:axon"/>
    <property type="evidence" value="ECO:0007669"/>
    <property type="project" value="TreeGrafter"/>
</dbReference>
<dbReference type="OrthoDB" id="6769825at2759"/>
<evidence type="ECO:0000256" key="3">
    <source>
        <dbReference type="ARBA" id="ARBA00022692"/>
    </source>
</evidence>
<sequence>MENKIVYFILSRRDIRFSRLIYKTCSFLGILLLQSVLFFATYVYTFYIWMSKIGVWLLLQAYFVHCFCHLRDVFLTALIMNIAIAFKNRYEDLNKLLDFDLIAASHGVKIFNRNSITFFRKIGTLSRILSEMIESFNQIFGWLLIFTIGKTVSQILVCFDFVIGDLQIDDDYFKQHAFISKVLMAIITLVMKILIFVSAILIMLSCDCAMKESGRTVCLCYKLQERFPHKSDERDEILNLAKQVKINSAKITAADFFEINKSTLLSILATTTTYFI</sequence>
<gene>
    <name evidence="9" type="ORF">BDFB_012052</name>
</gene>
<feature type="non-terminal residue" evidence="9">
    <location>
        <position position="276"/>
    </location>
</feature>
<keyword evidence="4 8" id="KW-1133">Transmembrane helix</keyword>
<evidence type="ECO:0000256" key="6">
    <source>
        <dbReference type="ARBA" id="ARBA00023170"/>
    </source>
</evidence>
<dbReference type="GO" id="GO:0007165">
    <property type="term" value="P:signal transduction"/>
    <property type="evidence" value="ECO:0007669"/>
    <property type="project" value="UniProtKB-KW"/>
</dbReference>
<feature type="transmembrane region" description="Helical" evidence="8">
    <location>
        <begin position="62"/>
        <end position="86"/>
    </location>
</feature>
<dbReference type="InterPro" id="IPR013604">
    <property type="entry name" value="7TM_chemorcpt"/>
</dbReference>
<comment type="caution">
    <text evidence="9">The sequence shown here is derived from an EMBL/GenBank/DDBJ whole genome shotgun (WGS) entry which is preliminary data.</text>
</comment>
<proteinExistence type="predicted"/>
<dbReference type="Pfam" id="PF08395">
    <property type="entry name" value="7tm_7"/>
    <property type="match status" value="1"/>
</dbReference>
<evidence type="ECO:0000256" key="1">
    <source>
        <dbReference type="ARBA" id="ARBA00004651"/>
    </source>
</evidence>
<dbReference type="AlphaFoldDB" id="A0A482V7R6"/>
<feature type="transmembrane region" description="Helical" evidence="8">
    <location>
        <begin position="20"/>
        <end position="50"/>
    </location>
</feature>
<name>A0A482V7R6_ASBVE</name>
<keyword evidence="2" id="KW-1003">Cell membrane</keyword>
<dbReference type="GO" id="GO:0008049">
    <property type="term" value="P:male courtship behavior"/>
    <property type="evidence" value="ECO:0007669"/>
    <property type="project" value="TreeGrafter"/>
</dbReference>
<evidence type="ECO:0000256" key="7">
    <source>
        <dbReference type="ARBA" id="ARBA00023224"/>
    </source>
</evidence>
<keyword evidence="3 8" id="KW-0812">Transmembrane</keyword>
<evidence type="ECO:0000256" key="5">
    <source>
        <dbReference type="ARBA" id="ARBA00023136"/>
    </source>
</evidence>
<organism evidence="9 10">
    <name type="scientific">Asbolus verrucosus</name>
    <name type="common">Desert ironclad beetle</name>
    <dbReference type="NCBI Taxonomy" id="1661398"/>
    <lineage>
        <taxon>Eukaryota</taxon>
        <taxon>Metazoa</taxon>
        <taxon>Ecdysozoa</taxon>
        <taxon>Arthropoda</taxon>
        <taxon>Hexapoda</taxon>
        <taxon>Insecta</taxon>
        <taxon>Pterygota</taxon>
        <taxon>Neoptera</taxon>
        <taxon>Endopterygota</taxon>
        <taxon>Coleoptera</taxon>
        <taxon>Polyphaga</taxon>
        <taxon>Cucujiformia</taxon>
        <taxon>Tenebrionidae</taxon>
        <taxon>Pimeliinae</taxon>
        <taxon>Asbolus</taxon>
    </lineage>
</organism>
<dbReference type="EMBL" id="QDEB01130163">
    <property type="protein sequence ID" value="RZB39235.1"/>
    <property type="molecule type" value="Genomic_DNA"/>
</dbReference>
<evidence type="ECO:0000256" key="8">
    <source>
        <dbReference type="SAM" id="Phobius"/>
    </source>
</evidence>
<keyword evidence="5 8" id="KW-0472">Membrane</keyword>
<keyword evidence="6" id="KW-0675">Receptor</keyword>
<accession>A0A482V7R6</accession>
<keyword evidence="10" id="KW-1185">Reference proteome</keyword>
<keyword evidence="7" id="KW-0807">Transducer</keyword>
<dbReference type="GO" id="GO:0030425">
    <property type="term" value="C:dendrite"/>
    <property type="evidence" value="ECO:0007669"/>
    <property type="project" value="TreeGrafter"/>
</dbReference>
<dbReference type="GO" id="GO:0007635">
    <property type="term" value="P:chemosensory behavior"/>
    <property type="evidence" value="ECO:0007669"/>
    <property type="project" value="TreeGrafter"/>
</dbReference>
<dbReference type="PANTHER" id="PTHR21143">
    <property type="entry name" value="INVERTEBRATE GUSTATORY RECEPTOR"/>
    <property type="match status" value="1"/>
</dbReference>
<feature type="transmembrane region" description="Helical" evidence="8">
    <location>
        <begin position="139"/>
        <end position="163"/>
    </location>
</feature>